<dbReference type="Gene3D" id="1.20.120.490">
    <property type="entry name" value="Hypothetical protein TM1646-like domain"/>
    <property type="match status" value="1"/>
</dbReference>
<organism evidence="1 2">
    <name type="scientific">Christensenella tenuis</name>
    <dbReference type="NCBI Taxonomy" id="2763033"/>
    <lineage>
        <taxon>Bacteria</taxon>
        <taxon>Bacillati</taxon>
        <taxon>Bacillota</taxon>
        <taxon>Clostridia</taxon>
        <taxon>Christensenellales</taxon>
        <taxon>Christensenellaceae</taxon>
        <taxon>Christensenella</taxon>
    </lineage>
</organism>
<sequence>MKIQNVNNMPIESLSRNDIDENVNFPETELVFRSKLTAESKSVYEKQIRELVRTIEAQGKRLAERADMGEMQKYREMITQLLHETVSNGFAFHKEGKIGVNGRSKIFAMIKTVNEKLDSMTRKLLDEEKENIDLLDDIDDIRGLLVDMYL</sequence>
<dbReference type="Pfam" id="PF03885">
    <property type="entry name" value="DUF327"/>
    <property type="match status" value="1"/>
</dbReference>
<gene>
    <name evidence="1" type="ORF">H8S18_00045</name>
</gene>
<keyword evidence="2" id="KW-1185">Reference proteome</keyword>
<comment type="caution">
    <text evidence="1">The sequence shown here is derived from an EMBL/GenBank/DDBJ whole genome shotgun (WGS) entry which is preliminary data.</text>
</comment>
<protein>
    <submittedName>
        <fullName evidence="1">YaaR family protein</fullName>
    </submittedName>
</protein>
<dbReference type="InterPro" id="IPR024042">
    <property type="entry name" value="TM1646-like_dom_sf"/>
</dbReference>
<evidence type="ECO:0000313" key="1">
    <source>
        <dbReference type="EMBL" id="MBC5646736.1"/>
    </source>
</evidence>
<proteinExistence type="predicted"/>
<name>A0ABR7EAB9_9FIRM</name>
<dbReference type="InterPro" id="IPR005585">
    <property type="entry name" value="DUF327"/>
</dbReference>
<accession>A0ABR7EAB9</accession>
<reference evidence="1 2" key="1">
    <citation type="submission" date="2020-08" db="EMBL/GenBank/DDBJ databases">
        <title>Genome public.</title>
        <authorList>
            <person name="Liu C."/>
            <person name="Sun Q."/>
        </authorList>
    </citation>
    <scope>NUCLEOTIDE SEQUENCE [LARGE SCALE GENOMIC DNA]</scope>
    <source>
        <strain evidence="1 2">NSJ-35</strain>
    </source>
</reference>
<dbReference type="SUPFAM" id="SSF158397">
    <property type="entry name" value="TM1646-like"/>
    <property type="match status" value="1"/>
</dbReference>
<dbReference type="EMBL" id="JACOON010000001">
    <property type="protein sequence ID" value="MBC5646736.1"/>
    <property type="molecule type" value="Genomic_DNA"/>
</dbReference>
<evidence type="ECO:0000313" key="2">
    <source>
        <dbReference type="Proteomes" id="UP000606889"/>
    </source>
</evidence>
<dbReference type="RefSeq" id="WP_186856283.1">
    <property type="nucleotide sequence ID" value="NZ_JACOON010000001.1"/>
</dbReference>
<dbReference type="Proteomes" id="UP000606889">
    <property type="component" value="Unassembled WGS sequence"/>
</dbReference>